<protein>
    <submittedName>
        <fullName evidence="1">Condensin complex non-SMC subunit Cnd1</fullName>
    </submittedName>
</protein>
<feature type="non-terminal residue" evidence="1">
    <location>
        <position position="351"/>
    </location>
</feature>
<accession>A0ACC1HMF9</accession>
<reference evidence="1" key="1">
    <citation type="submission" date="2022-06" db="EMBL/GenBank/DDBJ databases">
        <title>Phylogenomic reconstructions and comparative analyses of Kickxellomycotina fungi.</title>
        <authorList>
            <person name="Reynolds N.K."/>
            <person name="Stajich J.E."/>
            <person name="Barry K."/>
            <person name="Grigoriev I.V."/>
            <person name="Crous P."/>
            <person name="Smith M.E."/>
        </authorList>
    </citation>
    <scope>NUCLEOTIDE SEQUENCE</scope>
    <source>
        <strain evidence="1">RSA 2271</strain>
    </source>
</reference>
<keyword evidence="2" id="KW-1185">Reference proteome</keyword>
<dbReference type="Proteomes" id="UP001145114">
    <property type="component" value="Unassembled WGS sequence"/>
</dbReference>
<gene>
    <name evidence="1" type="primary">cnd1_2</name>
    <name evidence="1" type="ORF">EV182_005758</name>
</gene>
<sequence length="351" mass="40255">MRIYCSVSSTPLNPRQDLDRAKPGAPQLRRRGAGKRIESGTLVSETIHGWDNKISELFTAVHELFKLRLARMWRSTPELDSFLEVFTRMANRLLENPAYLKNAQLQDQIFHVFCVCIDSYNKLYNIATIVTQDIQHYDHLADPLAVLLKMCSESYGTPQLADEVLRVMANKEFSTVHDKSGPKNLVGFLVALSEHSPKAMIRQIGLFAHYLDSDSQLMRSAIIEVIGNLIIYLSEQEQVEMTKNQLIEYFDILEQRFSDIHYLVRAKVLQLWGRQVDILIAGDPPRPQSMASHQTIPYLMARSIKAKFPKQRPRLVDLVVKRFHDKTSNVRKNAIRALIALIETHPFIMDG</sequence>
<proteinExistence type="predicted"/>
<comment type="caution">
    <text evidence="1">The sequence shown here is derived from an EMBL/GenBank/DDBJ whole genome shotgun (WGS) entry which is preliminary data.</text>
</comment>
<evidence type="ECO:0000313" key="1">
    <source>
        <dbReference type="EMBL" id="KAJ1677632.1"/>
    </source>
</evidence>
<organism evidence="1 2">
    <name type="scientific">Spiromyces aspiralis</name>
    <dbReference type="NCBI Taxonomy" id="68401"/>
    <lineage>
        <taxon>Eukaryota</taxon>
        <taxon>Fungi</taxon>
        <taxon>Fungi incertae sedis</taxon>
        <taxon>Zoopagomycota</taxon>
        <taxon>Kickxellomycotina</taxon>
        <taxon>Kickxellomycetes</taxon>
        <taxon>Kickxellales</taxon>
        <taxon>Kickxellaceae</taxon>
        <taxon>Spiromyces</taxon>
    </lineage>
</organism>
<evidence type="ECO:0000313" key="2">
    <source>
        <dbReference type="Proteomes" id="UP001145114"/>
    </source>
</evidence>
<name>A0ACC1HMF9_9FUNG</name>
<dbReference type="EMBL" id="JAMZIH010002152">
    <property type="protein sequence ID" value="KAJ1677632.1"/>
    <property type="molecule type" value="Genomic_DNA"/>
</dbReference>